<gene>
    <name evidence="3" type="ORF">METZ01_LOCUS322262</name>
</gene>
<dbReference type="PANTHER" id="PTHR43639">
    <property type="entry name" value="OXIDOREDUCTASE, SHORT-CHAIN DEHYDROGENASE/REDUCTASE FAMILY (AFU_ORTHOLOGUE AFUA_5G02870)"/>
    <property type="match status" value="1"/>
</dbReference>
<feature type="non-terminal residue" evidence="3">
    <location>
        <position position="132"/>
    </location>
</feature>
<dbReference type="Pfam" id="PF00106">
    <property type="entry name" value="adh_short"/>
    <property type="match status" value="1"/>
</dbReference>
<evidence type="ECO:0000256" key="2">
    <source>
        <dbReference type="ARBA" id="ARBA00023002"/>
    </source>
</evidence>
<dbReference type="GO" id="GO:0016491">
    <property type="term" value="F:oxidoreductase activity"/>
    <property type="evidence" value="ECO:0007669"/>
    <property type="project" value="UniProtKB-KW"/>
</dbReference>
<keyword evidence="2" id="KW-0560">Oxidoreductase</keyword>
<evidence type="ECO:0000256" key="1">
    <source>
        <dbReference type="ARBA" id="ARBA00006484"/>
    </source>
</evidence>
<organism evidence="3">
    <name type="scientific">marine metagenome</name>
    <dbReference type="NCBI Taxonomy" id="408172"/>
    <lineage>
        <taxon>unclassified sequences</taxon>
        <taxon>metagenomes</taxon>
        <taxon>ecological metagenomes</taxon>
    </lineage>
</organism>
<sequence length="132" mass="14448">METYKQFKGKVAVVTGGSRGIGRAIAVDLANHGADIAFSYFRNSKAAQNTLNEILDLGVKCINVKSHLGDQSDITSLFEKIGNKFGKIDFLINNAASGVNKPATELTSKHWDWTMNINAKAPWLCAQESIKY</sequence>
<dbReference type="PANTHER" id="PTHR43639:SF1">
    <property type="entry name" value="SHORT-CHAIN DEHYDROGENASE_REDUCTASE FAMILY PROTEIN"/>
    <property type="match status" value="1"/>
</dbReference>
<dbReference type="AlphaFoldDB" id="A0A382P9K9"/>
<proteinExistence type="inferred from homology"/>
<dbReference type="InterPro" id="IPR002347">
    <property type="entry name" value="SDR_fam"/>
</dbReference>
<comment type="similarity">
    <text evidence="1">Belongs to the short-chain dehydrogenases/reductases (SDR) family.</text>
</comment>
<dbReference type="SUPFAM" id="SSF51735">
    <property type="entry name" value="NAD(P)-binding Rossmann-fold domains"/>
    <property type="match status" value="1"/>
</dbReference>
<dbReference type="PRINTS" id="PR00081">
    <property type="entry name" value="GDHRDH"/>
</dbReference>
<accession>A0A382P9K9</accession>
<name>A0A382P9K9_9ZZZZ</name>
<dbReference type="EMBL" id="UINC01105458">
    <property type="protein sequence ID" value="SVC69408.1"/>
    <property type="molecule type" value="Genomic_DNA"/>
</dbReference>
<dbReference type="Gene3D" id="3.40.50.720">
    <property type="entry name" value="NAD(P)-binding Rossmann-like Domain"/>
    <property type="match status" value="1"/>
</dbReference>
<dbReference type="InterPro" id="IPR036291">
    <property type="entry name" value="NAD(P)-bd_dom_sf"/>
</dbReference>
<evidence type="ECO:0000313" key="3">
    <source>
        <dbReference type="EMBL" id="SVC69408.1"/>
    </source>
</evidence>
<reference evidence="3" key="1">
    <citation type="submission" date="2018-05" db="EMBL/GenBank/DDBJ databases">
        <authorList>
            <person name="Lanie J.A."/>
            <person name="Ng W.-L."/>
            <person name="Kazmierczak K.M."/>
            <person name="Andrzejewski T.M."/>
            <person name="Davidsen T.M."/>
            <person name="Wayne K.J."/>
            <person name="Tettelin H."/>
            <person name="Glass J.I."/>
            <person name="Rusch D."/>
            <person name="Podicherti R."/>
            <person name="Tsui H.-C.T."/>
            <person name="Winkler M.E."/>
        </authorList>
    </citation>
    <scope>NUCLEOTIDE SEQUENCE</scope>
</reference>
<protein>
    <submittedName>
        <fullName evidence="3">Uncharacterized protein</fullName>
    </submittedName>
</protein>